<feature type="region of interest" description="Disordered" evidence="3">
    <location>
        <begin position="617"/>
        <end position="661"/>
    </location>
</feature>
<feature type="compositionally biased region" description="Basic and acidic residues" evidence="3">
    <location>
        <begin position="639"/>
        <end position="649"/>
    </location>
</feature>
<feature type="region of interest" description="Disordered" evidence="3">
    <location>
        <begin position="715"/>
        <end position="771"/>
    </location>
</feature>
<feature type="domain" description="K Homology" evidence="4">
    <location>
        <begin position="396"/>
        <end position="489"/>
    </location>
</feature>
<keyword evidence="1" id="KW-0677">Repeat</keyword>
<sequence length="1382" mass="149028">MAARTENNGIKDEGVDTRKVSKDEAAFILGQGGKTKVKLCAVSGAQIDVIEEGRDRNAGGTLQIRGTPQQRKNAKKYVEFVVAQRLGPVQIDDPKAHDDLTILTVPADTVSFITGRQGSFLRLVEDEWSAMLFFLQVNPKNPPAHVNPNHTERLAIFGPERRRRGATLKVMAAIEMKQPGYFTKTVTDSQSPEEGFATDTMAMKEEDYSYALGRAGATRKKLARASSCIVEYVGRVAYFSGNKSERVRAREYLQWLLMQRVGESVHVIHKGRDDVTLIMVPSTCIGFITGHKGSSLRAIEEETSTFCFIEGAVDDGEDQKPLLIFGCCEDRCLAETLVWEKLTQKIDELGPGGEYGQSGRKGKGKGKNDKGGKSPALNRVAPQVTKSWAPREPKEGESVETLQITDDDAAFLMGPGGKTKRKVAAVSGADLELKPKGRALSTNEGEMWTTDADGMFGTQVKFTDNANLHFAAFPYFVSSLVMMILNLASYSKQRICGLEPVALKNRMVTGSREKQNRWMPRSIAPCDIVSSAFNVPQHSSKYHFKFTGSGKPYGSTSGVCANLNDAQVFLWGWNLAVEDSATLEAAFTAAGSSSGSHEAQVRLGPAKSSYMVDFAKMEQRNPQSQKIRSLRRGSGSSESTEKPSSKDIVPETVPSGARHNPWRIGEDAECYSVSQGMWLAGKVTESKESAVTVIYTAPDGSQVMKQLPIGHQHLRRPHSADMSAVQPASEGRAREATHGYPPTDAARCAAPGASRFPTEAPAPSLRDVPFLGSRPLGQVQADTLRRLQRLIRHGDAQGARRTLVRANLLNTPEEDLAKEEAQLKVDPPILSALVNTVSYVELHDNVVEAWCTFKADLGVGYAMDHLEGSGARRRAQALADRRAQVTSHSADGNRNPGRVLFFFFEESAAFAALDMKLCFILRPIHIIIMLNPRLFCCFPGQEVPESTHFLAPTFCWNGLLYLGLYASDEVMAAIEMKLPGYFTRTESKLPQQDPLDGFATDTLAIEEDDYSYALGKGGATRKKIARASNCIIEYIGRLAYLSGLKKERGCAREYLAWLFRQRVGPVEVNYSNREDVTVLQVPKDCVGFVTGHKGTSLRSVEEATGTFCFIEGGRDDPQRDPKPLLIFGSCDARRQAEELLRKRIDLKLVEGWVHEDGYGGGSYGGGYGGGYGRSYADKYEGYDGKSGGKSGYKGRKGAGKSGPGQDERGGSGDAATAAANGSLASPTEEAVEGTAASRGQAGNLSDGEDGAWGNWGGGSSDEEGAVSSSMGPSQGPAAGGGKAPVTPADARANMHLLNASGRWSAQSASYSGTMAANMASPQRGAGSGSAGAGYSPARGAEEFDLPPHLMQEEAWPEIGQMGGGGAGALKKKKPPAKTNKIG</sequence>
<dbReference type="EMBL" id="CAJNNV010028134">
    <property type="protein sequence ID" value="CAE8623241.1"/>
    <property type="molecule type" value="Genomic_DNA"/>
</dbReference>
<dbReference type="PANTHER" id="PTHR10288">
    <property type="entry name" value="KH DOMAIN CONTAINING RNA BINDING PROTEIN"/>
    <property type="match status" value="1"/>
</dbReference>
<feature type="region of interest" description="Disordered" evidence="3">
    <location>
        <begin position="1320"/>
        <end position="1382"/>
    </location>
</feature>
<dbReference type="Pfam" id="PF02825">
    <property type="entry name" value="WWE"/>
    <property type="match status" value="1"/>
</dbReference>
<dbReference type="Proteomes" id="UP000654075">
    <property type="component" value="Unassembled WGS sequence"/>
</dbReference>
<keyword evidence="6" id="KW-1185">Reference proteome</keyword>
<dbReference type="Gene3D" id="3.30.1370.10">
    <property type="entry name" value="K Homology domain, type 1"/>
    <property type="match status" value="3"/>
</dbReference>
<gene>
    <name evidence="5" type="ORF">PGLA1383_LOCUS40534</name>
</gene>
<comment type="caution">
    <text evidence="5">The sequence shown here is derived from an EMBL/GenBank/DDBJ whole genome shotgun (WGS) entry which is preliminary data.</text>
</comment>
<dbReference type="OrthoDB" id="5204190at2759"/>
<dbReference type="SMART" id="SM00322">
    <property type="entry name" value="KH"/>
    <property type="match status" value="7"/>
</dbReference>
<dbReference type="InterPro" id="IPR004088">
    <property type="entry name" value="KH_dom_type_1"/>
</dbReference>
<proteinExistence type="predicted"/>
<evidence type="ECO:0000313" key="6">
    <source>
        <dbReference type="Proteomes" id="UP000654075"/>
    </source>
</evidence>
<dbReference type="CDD" id="cd00105">
    <property type="entry name" value="KH-I"/>
    <property type="match status" value="4"/>
</dbReference>
<accession>A0A813G932</accession>
<dbReference type="PROSITE" id="PS50084">
    <property type="entry name" value="KH_TYPE_1"/>
    <property type="match status" value="3"/>
</dbReference>
<reference evidence="5" key="1">
    <citation type="submission" date="2021-02" db="EMBL/GenBank/DDBJ databases">
        <authorList>
            <person name="Dougan E. K."/>
            <person name="Rhodes N."/>
            <person name="Thang M."/>
            <person name="Chan C."/>
        </authorList>
    </citation>
    <scope>NUCLEOTIDE SEQUENCE</scope>
</reference>
<feature type="domain" description="K Homology" evidence="4">
    <location>
        <begin position="12"/>
        <end position="83"/>
    </location>
</feature>
<evidence type="ECO:0000256" key="1">
    <source>
        <dbReference type="ARBA" id="ARBA00022737"/>
    </source>
</evidence>
<feature type="compositionally biased region" description="Low complexity" evidence="3">
    <location>
        <begin position="1213"/>
        <end position="1225"/>
    </location>
</feature>
<evidence type="ECO:0000256" key="2">
    <source>
        <dbReference type="PROSITE-ProRule" id="PRU00117"/>
    </source>
</evidence>
<feature type="domain" description="K Homology" evidence="4">
    <location>
        <begin position="272"/>
        <end position="343"/>
    </location>
</feature>
<feature type="region of interest" description="Disordered" evidence="3">
    <location>
        <begin position="349"/>
        <end position="399"/>
    </location>
</feature>
<name>A0A813G932_POLGL</name>
<dbReference type="InterPro" id="IPR004087">
    <property type="entry name" value="KH_dom"/>
</dbReference>
<evidence type="ECO:0000259" key="4">
    <source>
        <dbReference type="SMART" id="SM00322"/>
    </source>
</evidence>
<dbReference type="Pfam" id="PF00013">
    <property type="entry name" value="KH_1"/>
    <property type="match status" value="3"/>
</dbReference>
<evidence type="ECO:0000256" key="3">
    <source>
        <dbReference type="SAM" id="MobiDB-lite"/>
    </source>
</evidence>
<feature type="domain" description="K Homology" evidence="4">
    <location>
        <begin position="195"/>
        <end position="258"/>
    </location>
</feature>
<organism evidence="5 6">
    <name type="scientific">Polarella glacialis</name>
    <name type="common">Dinoflagellate</name>
    <dbReference type="NCBI Taxonomy" id="89957"/>
    <lineage>
        <taxon>Eukaryota</taxon>
        <taxon>Sar</taxon>
        <taxon>Alveolata</taxon>
        <taxon>Dinophyceae</taxon>
        <taxon>Suessiales</taxon>
        <taxon>Suessiaceae</taxon>
        <taxon>Polarella</taxon>
    </lineage>
</organism>
<dbReference type="InterPro" id="IPR004170">
    <property type="entry name" value="WWE_dom"/>
</dbReference>
<keyword evidence="2" id="KW-0694">RNA-binding</keyword>
<dbReference type="GO" id="GO:0003723">
    <property type="term" value="F:RNA binding"/>
    <property type="evidence" value="ECO:0007669"/>
    <property type="project" value="UniProtKB-UniRule"/>
</dbReference>
<dbReference type="InterPro" id="IPR036612">
    <property type="entry name" value="KH_dom_type_1_sf"/>
</dbReference>
<feature type="domain" description="K Homology" evidence="4">
    <location>
        <begin position="97"/>
        <end position="175"/>
    </location>
</feature>
<dbReference type="SUPFAM" id="SSF54791">
    <property type="entry name" value="Eukaryotic type KH-domain (KH-domain type I)"/>
    <property type="match status" value="3"/>
</dbReference>
<protein>
    <recommendedName>
        <fullName evidence="4">K Homology domain-containing protein</fullName>
    </recommendedName>
</protein>
<feature type="domain" description="K Homology" evidence="4">
    <location>
        <begin position="1073"/>
        <end position="1145"/>
    </location>
</feature>
<feature type="domain" description="K Homology" evidence="4">
    <location>
        <begin position="997"/>
        <end position="1060"/>
    </location>
</feature>
<evidence type="ECO:0000313" key="5">
    <source>
        <dbReference type="EMBL" id="CAE8623241.1"/>
    </source>
</evidence>
<feature type="region of interest" description="Disordered" evidence="3">
    <location>
        <begin position="1186"/>
        <end position="1287"/>
    </location>
</feature>